<keyword evidence="3" id="KW-1185">Reference proteome</keyword>
<dbReference type="AlphaFoldDB" id="A0A6N7XRJ3"/>
<dbReference type="EMBL" id="VUNC01000004">
    <property type="protein sequence ID" value="MST72735.1"/>
    <property type="molecule type" value="Genomic_DNA"/>
</dbReference>
<proteinExistence type="predicted"/>
<name>A0A6N7XRJ3_9ACTN</name>
<feature type="region of interest" description="Disordered" evidence="1">
    <location>
        <begin position="1"/>
        <end position="64"/>
    </location>
</feature>
<evidence type="ECO:0000256" key="1">
    <source>
        <dbReference type="SAM" id="MobiDB-lite"/>
    </source>
</evidence>
<feature type="compositionally biased region" description="Basic and acidic residues" evidence="1">
    <location>
        <begin position="9"/>
        <end position="20"/>
    </location>
</feature>
<evidence type="ECO:0000313" key="3">
    <source>
        <dbReference type="Proteomes" id="UP000469325"/>
    </source>
</evidence>
<dbReference type="Proteomes" id="UP000469325">
    <property type="component" value="Unassembled WGS sequence"/>
</dbReference>
<dbReference type="RefSeq" id="WP_154435171.1">
    <property type="nucleotide sequence ID" value="NZ_VUNC01000004.1"/>
</dbReference>
<reference evidence="2 3" key="1">
    <citation type="submission" date="2019-08" db="EMBL/GenBank/DDBJ databases">
        <title>In-depth cultivation of the pig gut microbiome towards novel bacterial diversity and tailored functional studies.</title>
        <authorList>
            <person name="Wylensek D."/>
            <person name="Hitch T.C.A."/>
            <person name="Clavel T."/>
        </authorList>
    </citation>
    <scope>NUCLEOTIDE SEQUENCE [LARGE SCALE GENOMIC DNA]</scope>
    <source>
        <strain evidence="2 3">CA-Schmier-601-WT-1</strain>
    </source>
</reference>
<protein>
    <submittedName>
        <fullName evidence="2">Uncharacterized protein</fullName>
    </submittedName>
</protein>
<sequence>MDESDEELAERLRRDLEASGRRTAFPDGPDERPAEGDAQVSPQTFGHIAGQGSGAQGDVPDTEDLQSPFFQAMNAYRAARNSGDREAMAEAERILHDVVRDELRGGDTCPDEG</sequence>
<organism evidence="2 3">
    <name type="scientific">Olsenella porci</name>
    <dbReference type="NCBI Taxonomy" id="2652279"/>
    <lineage>
        <taxon>Bacteria</taxon>
        <taxon>Bacillati</taxon>
        <taxon>Actinomycetota</taxon>
        <taxon>Coriobacteriia</taxon>
        <taxon>Coriobacteriales</taxon>
        <taxon>Atopobiaceae</taxon>
        <taxon>Olsenella</taxon>
    </lineage>
</organism>
<evidence type="ECO:0000313" key="2">
    <source>
        <dbReference type="EMBL" id="MST72735.1"/>
    </source>
</evidence>
<gene>
    <name evidence="2" type="ORF">FYJ68_06410</name>
</gene>
<accession>A0A6N7XRJ3</accession>
<comment type="caution">
    <text evidence="2">The sequence shown here is derived from an EMBL/GenBank/DDBJ whole genome shotgun (WGS) entry which is preliminary data.</text>
</comment>